<keyword evidence="3" id="KW-1003">Cell membrane</keyword>
<dbReference type="GO" id="GO:0012505">
    <property type="term" value="C:endomembrane system"/>
    <property type="evidence" value="ECO:0007669"/>
    <property type="project" value="UniProtKB-SubCell"/>
</dbReference>
<dbReference type="RefSeq" id="WP_173175982.1">
    <property type="nucleotide sequence ID" value="NZ_AP023189.1"/>
</dbReference>
<dbReference type="InterPro" id="IPR003667">
    <property type="entry name" value="NqrDE/RnfAE"/>
</dbReference>
<evidence type="ECO:0000256" key="2">
    <source>
        <dbReference type="ARBA" id="ARBA00022448"/>
    </source>
</evidence>
<feature type="transmembrane region" description="Helical" evidence="8">
    <location>
        <begin position="162"/>
        <end position="181"/>
    </location>
</feature>
<keyword evidence="6 8" id="KW-1133">Transmembrane helix</keyword>
<keyword evidence="5" id="KW-1278">Translocase</keyword>
<feature type="transmembrane region" description="Helical" evidence="8">
    <location>
        <begin position="123"/>
        <end position="141"/>
    </location>
</feature>
<evidence type="ECO:0000256" key="1">
    <source>
        <dbReference type="ARBA" id="ARBA00004127"/>
    </source>
</evidence>
<proteinExistence type="predicted"/>
<keyword evidence="3" id="KW-0997">Cell inner membrane</keyword>
<protein>
    <recommendedName>
        <fullName evidence="13">Electron transporter RnfA</fullName>
    </recommendedName>
</protein>
<evidence type="ECO:0000313" key="10">
    <source>
        <dbReference type="EMBL" id="GJN50663.1"/>
    </source>
</evidence>
<dbReference type="EMBL" id="AP023189">
    <property type="protein sequence ID" value="BCG26602.1"/>
    <property type="molecule type" value="Genomic_DNA"/>
</dbReference>
<comment type="subcellular location">
    <subcellularLocation>
        <location evidence="1">Endomembrane system</location>
        <topology evidence="1">Multi-pass membrane protein</topology>
    </subcellularLocation>
</comment>
<dbReference type="EMBL" id="BQKM01000001">
    <property type="protein sequence ID" value="GJN50663.1"/>
    <property type="molecule type" value="Genomic_DNA"/>
</dbReference>
<keyword evidence="2" id="KW-0813">Transport</keyword>
<dbReference type="PANTHER" id="PTHR30335:SF0">
    <property type="entry name" value="ION-TRANSLOCATING OXIDOREDUCTASE COMPLEX SUBUNIT A"/>
    <property type="match status" value="1"/>
</dbReference>
<sequence>MTDFILALLGAALVNNLILVLPLGTDALRQPRSRSLALAGGLLLALATPLAWALDRLLAPLGLGYLGIALFIPALLPLAWASLALLARVAPRLPRDGLLPLLLGNGAALGAMLLAAAGDFTSALGLGIGGGIGFWVALRLFDDLLQRVEAADVPAPFRGLPVMLVCAGLMGVALLGFNGMVAA</sequence>
<feature type="transmembrane region" description="Helical" evidence="8">
    <location>
        <begin position="66"/>
        <end position="86"/>
    </location>
</feature>
<evidence type="ECO:0000256" key="8">
    <source>
        <dbReference type="SAM" id="Phobius"/>
    </source>
</evidence>
<dbReference type="InterPro" id="IPR050133">
    <property type="entry name" value="NqrDE/RnfAE_oxidrdctase"/>
</dbReference>
<evidence type="ECO:0000313" key="12">
    <source>
        <dbReference type="Proteomes" id="UP001054892"/>
    </source>
</evidence>
<gene>
    <name evidence="9" type="ORF">TUM18999_47930</name>
    <name evidence="10" type="ORF">TUM20286_04150</name>
</gene>
<name>A0A6J4EA31_9PSED</name>
<dbReference type="KEGG" id="ptw:TUM18999_47930"/>
<feature type="transmembrane region" description="Helical" evidence="8">
    <location>
        <begin position="36"/>
        <end position="54"/>
    </location>
</feature>
<dbReference type="Pfam" id="PF02508">
    <property type="entry name" value="Rnf-Nqr"/>
    <property type="match status" value="1"/>
</dbReference>
<keyword evidence="4 8" id="KW-0812">Transmembrane</keyword>
<evidence type="ECO:0000256" key="7">
    <source>
        <dbReference type="ARBA" id="ARBA00023136"/>
    </source>
</evidence>
<accession>A0A6J4EA31</accession>
<evidence type="ECO:0000256" key="4">
    <source>
        <dbReference type="ARBA" id="ARBA00022692"/>
    </source>
</evidence>
<dbReference type="PANTHER" id="PTHR30335">
    <property type="entry name" value="INTEGRAL MEMBRANE PROTEIN OF SOXR-REDUCING COMPLEX"/>
    <property type="match status" value="1"/>
</dbReference>
<evidence type="ECO:0000313" key="9">
    <source>
        <dbReference type="EMBL" id="BCG26602.1"/>
    </source>
</evidence>
<dbReference type="Proteomes" id="UP001054892">
    <property type="component" value="Unassembled WGS sequence"/>
</dbReference>
<reference evidence="9 11" key="1">
    <citation type="submission" date="2020-05" db="EMBL/GenBank/DDBJ databases">
        <title>Characterization of novel class B3 metallo-beta-lactamase from novel Pseudomonas species.</title>
        <authorList>
            <person name="Yamada K."/>
            <person name="Aoki K."/>
            <person name="Ishii Y."/>
        </authorList>
    </citation>
    <scope>NUCLEOTIDE SEQUENCE [LARGE SCALE GENOMIC DNA]</scope>
    <source>
        <strain evidence="9 11">TUM18999</strain>
        <strain evidence="10 12">TUM20286</strain>
    </source>
</reference>
<dbReference type="Proteomes" id="UP000509383">
    <property type="component" value="Chromosome"/>
</dbReference>
<evidence type="ECO:0000256" key="3">
    <source>
        <dbReference type="ARBA" id="ARBA00022519"/>
    </source>
</evidence>
<feature type="transmembrane region" description="Helical" evidence="8">
    <location>
        <begin position="6"/>
        <end position="24"/>
    </location>
</feature>
<feature type="transmembrane region" description="Helical" evidence="8">
    <location>
        <begin position="98"/>
        <end position="117"/>
    </location>
</feature>
<organism evidence="9 11">
    <name type="scientific">Pseudomonas tohonis</name>
    <dbReference type="NCBI Taxonomy" id="2725477"/>
    <lineage>
        <taxon>Bacteria</taxon>
        <taxon>Pseudomonadati</taxon>
        <taxon>Pseudomonadota</taxon>
        <taxon>Gammaproteobacteria</taxon>
        <taxon>Pseudomonadales</taxon>
        <taxon>Pseudomonadaceae</taxon>
        <taxon>Pseudomonas</taxon>
    </lineage>
</organism>
<evidence type="ECO:0000313" key="11">
    <source>
        <dbReference type="Proteomes" id="UP000509383"/>
    </source>
</evidence>
<dbReference type="GO" id="GO:0005886">
    <property type="term" value="C:plasma membrane"/>
    <property type="evidence" value="ECO:0007669"/>
    <property type="project" value="TreeGrafter"/>
</dbReference>
<evidence type="ECO:0008006" key="13">
    <source>
        <dbReference type="Google" id="ProtNLM"/>
    </source>
</evidence>
<dbReference type="AlphaFoldDB" id="A0A6J4EA31"/>
<keyword evidence="12" id="KW-1185">Reference proteome</keyword>
<evidence type="ECO:0000256" key="6">
    <source>
        <dbReference type="ARBA" id="ARBA00022989"/>
    </source>
</evidence>
<keyword evidence="7 8" id="KW-0472">Membrane</keyword>
<evidence type="ECO:0000256" key="5">
    <source>
        <dbReference type="ARBA" id="ARBA00022967"/>
    </source>
</evidence>